<dbReference type="RefSeq" id="WP_004839990.1">
    <property type="nucleotide sequence ID" value="NZ_AAYG02000001.1"/>
</dbReference>
<reference evidence="1 2" key="1">
    <citation type="submission" date="2007-04" db="EMBL/GenBank/DDBJ databases">
        <authorList>
            <person name="Fulton L."/>
            <person name="Clifton S."/>
            <person name="Fulton B."/>
            <person name="Xu J."/>
            <person name="Minx P."/>
            <person name="Pepin K.H."/>
            <person name="Johnson M."/>
            <person name="Thiruvilangam P."/>
            <person name="Bhonagiri V."/>
            <person name="Nash W.E."/>
            <person name="Mardis E.R."/>
            <person name="Wilson R.K."/>
        </authorList>
    </citation>
    <scope>NUCLEOTIDE SEQUENCE [LARGE SCALE GENOMIC DNA]</scope>
    <source>
        <strain evidence="1 2">ATCC 29149</strain>
    </source>
</reference>
<dbReference type="EMBL" id="AAYG02000001">
    <property type="protein sequence ID" value="EDN79498.1"/>
    <property type="molecule type" value="Genomic_DNA"/>
</dbReference>
<dbReference type="Proteomes" id="UP000004410">
    <property type="component" value="Unassembled WGS sequence"/>
</dbReference>
<accession>A7AXJ7</accession>
<protein>
    <submittedName>
        <fullName evidence="1">Uncharacterized protein</fullName>
    </submittedName>
</protein>
<evidence type="ECO:0000313" key="1">
    <source>
        <dbReference type="EMBL" id="EDN79498.1"/>
    </source>
</evidence>
<gene>
    <name evidence="1" type="ORF">RUMGNA_00009</name>
</gene>
<evidence type="ECO:0000313" key="2">
    <source>
        <dbReference type="Proteomes" id="UP000004410"/>
    </source>
</evidence>
<reference evidence="1 2" key="2">
    <citation type="submission" date="2007-06" db="EMBL/GenBank/DDBJ databases">
        <title>Draft genome sequence of Ruminococcus gnavus (ATCC 29149).</title>
        <authorList>
            <person name="Sudarsanam P."/>
            <person name="Ley R."/>
            <person name="Guruge J."/>
            <person name="Turnbaugh P.J."/>
            <person name="Mahowald M."/>
            <person name="Liep D."/>
            <person name="Gordon J."/>
        </authorList>
    </citation>
    <scope>NUCLEOTIDE SEQUENCE [LARGE SCALE GENOMIC DNA]</scope>
    <source>
        <strain evidence="1 2">ATCC 29149</strain>
    </source>
</reference>
<dbReference type="PaxDb" id="411470-RUMGNA_00009"/>
<proteinExistence type="predicted"/>
<dbReference type="GeneID" id="57432504"/>
<name>A7AXJ7_MEDG7</name>
<sequence length="91" mass="10617">MGESVKVKDILYYARIIPTVGIFDVCQLIIRTVRKDYFVGCDKVDKHAYLFNYSDLGEVVFHDRKQALNKVLAAEANNKMKISKETFYEEY</sequence>
<comment type="caution">
    <text evidence="1">The sequence shown here is derived from an EMBL/GenBank/DDBJ whole genome shotgun (WGS) entry which is preliminary data.</text>
</comment>
<organism evidence="1 2">
    <name type="scientific">Mediterraneibacter gnavus (strain ATCC 29149 / DSM 114966 / JCM 6515 / VPI C7-9)</name>
    <name type="common">Ruminococcus gnavus</name>
    <dbReference type="NCBI Taxonomy" id="411470"/>
    <lineage>
        <taxon>Bacteria</taxon>
        <taxon>Bacillati</taxon>
        <taxon>Bacillota</taxon>
        <taxon>Clostridia</taxon>
        <taxon>Lachnospirales</taxon>
        <taxon>Lachnospiraceae</taxon>
        <taxon>Mediterraneibacter</taxon>
    </lineage>
</organism>
<dbReference type="eggNOG" id="ENOG5030H15">
    <property type="taxonomic scope" value="Bacteria"/>
</dbReference>
<dbReference type="AlphaFoldDB" id="A7AXJ7"/>